<organism evidence="1 2">
    <name type="scientific">Rhabditophanes sp. KR3021</name>
    <dbReference type="NCBI Taxonomy" id="114890"/>
    <lineage>
        <taxon>Eukaryota</taxon>
        <taxon>Metazoa</taxon>
        <taxon>Ecdysozoa</taxon>
        <taxon>Nematoda</taxon>
        <taxon>Chromadorea</taxon>
        <taxon>Rhabditida</taxon>
        <taxon>Tylenchina</taxon>
        <taxon>Panagrolaimomorpha</taxon>
        <taxon>Strongyloidoidea</taxon>
        <taxon>Alloionematidae</taxon>
        <taxon>Rhabditophanes</taxon>
    </lineage>
</organism>
<dbReference type="Proteomes" id="UP000095286">
    <property type="component" value="Unplaced"/>
</dbReference>
<evidence type="ECO:0000313" key="2">
    <source>
        <dbReference type="WBParaSite" id="RSKR_0000625200.1"/>
    </source>
</evidence>
<proteinExistence type="predicted"/>
<name>A0AC35U011_9BILA</name>
<dbReference type="WBParaSite" id="RSKR_0000625200.1">
    <property type="protein sequence ID" value="RSKR_0000625200.1"/>
    <property type="gene ID" value="RSKR_0000625200"/>
</dbReference>
<accession>A0AC35U011</accession>
<reference evidence="2" key="1">
    <citation type="submission" date="2016-11" db="UniProtKB">
        <authorList>
            <consortium name="WormBaseParasite"/>
        </authorList>
    </citation>
    <scope>IDENTIFICATION</scope>
    <source>
        <strain evidence="2">KR3021</strain>
    </source>
</reference>
<sequence length="409" mass="46291">MEPQKPIIPATDNNTNQSTHQQANNCATTVNSMMLPNSFRINEYFLHNFATNFLTHLNQVPRSSQLTPVSQQLTQGSHIIQATANGDYINESHRIALLSQIQSSVSPVLALPSRTNLTQSQRQSSLPIAEETNLSKFVLSKYPGVNKSKELNNESVQKILTQIGKPLTKRQEAPTIKRRKLCPKEPSPGVKRNKFTKVAPTMERGVFKIPNTHPYSSLPNRNLQYSNYLNFLPPLPVKKELKANENIYAFPFPNSCELLDALRDGDYTILFENFINQVSTAYKFSEEKTNELRAQFGKLNEELKNVPLTPPTYEELCNVGTVEPAVRKFPEACLDEWLNLSGQGINTFQQVIESFIRNIRRYATSVKRKMDTNSASPPPSLSKSTSLSPKRTHKRKPDLPIRLSPEQRQ</sequence>
<evidence type="ECO:0000313" key="1">
    <source>
        <dbReference type="Proteomes" id="UP000095286"/>
    </source>
</evidence>
<protein>
    <submittedName>
        <fullName evidence="2">Uncharacterized protein</fullName>
    </submittedName>
</protein>